<proteinExistence type="inferred from homology"/>
<evidence type="ECO:0000256" key="2">
    <source>
        <dbReference type="ARBA" id="ARBA00022676"/>
    </source>
</evidence>
<evidence type="ECO:0000259" key="5">
    <source>
        <dbReference type="Pfam" id="PF00535"/>
    </source>
</evidence>
<dbReference type="EMBL" id="NVBO01000307">
    <property type="protein sequence ID" value="PFR89953.1"/>
    <property type="molecule type" value="Genomic_DNA"/>
</dbReference>
<dbReference type="InterPro" id="IPR029044">
    <property type="entry name" value="Nucleotide-diphossugar_trans"/>
</dbReference>
<dbReference type="GO" id="GO:0016757">
    <property type="term" value="F:glycosyltransferase activity"/>
    <property type="evidence" value="ECO:0007669"/>
    <property type="project" value="UniProtKB-KW"/>
</dbReference>
<feature type="domain" description="Glycosyltransferase 2-like" evidence="5">
    <location>
        <begin position="597"/>
        <end position="732"/>
    </location>
</feature>
<dbReference type="PANTHER" id="PTHR43630">
    <property type="entry name" value="POLY-BETA-1,6-N-ACETYL-D-GLUCOSAMINE SYNTHASE"/>
    <property type="match status" value="1"/>
</dbReference>
<feature type="coiled-coil region" evidence="4">
    <location>
        <begin position="3"/>
        <end position="44"/>
    </location>
</feature>
<dbReference type="InterPro" id="IPR001173">
    <property type="entry name" value="Glyco_trans_2-like"/>
</dbReference>
<organism evidence="6 7">
    <name type="scientific">Bacillus cereus</name>
    <dbReference type="NCBI Taxonomy" id="1396"/>
    <lineage>
        <taxon>Bacteria</taxon>
        <taxon>Bacillati</taxon>
        <taxon>Bacillota</taxon>
        <taxon>Bacilli</taxon>
        <taxon>Bacillales</taxon>
        <taxon>Bacillaceae</taxon>
        <taxon>Bacillus</taxon>
        <taxon>Bacillus cereus group</taxon>
    </lineage>
</organism>
<accession>A0AA44TDT9</accession>
<keyword evidence="2" id="KW-0328">Glycosyltransferase</keyword>
<dbReference type="Pfam" id="PF00535">
    <property type="entry name" value="Glycos_transf_2"/>
    <property type="match status" value="1"/>
</dbReference>
<dbReference type="RefSeq" id="WP_098523035.1">
    <property type="nucleotide sequence ID" value="NZ_NUYJ01000043.1"/>
</dbReference>
<evidence type="ECO:0000313" key="7">
    <source>
        <dbReference type="Proteomes" id="UP000226357"/>
    </source>
</evidence>
<evidence type="ECO:0000256" key="4">
    <source>
        <dbReference type="SAM" id="Coils"/>
    </source>
</evidence>
<evidence type="ECO:0000313" key="6">
    <source>
        <dbReference type="EMBL" id="PFR89953.1"/>
    </source>
</evidence>
<dbReference type="Proteomes" id="UP000226357">
    <property type="component" value="Unassembled WGS sequence"/>
</dbReference>
<name>A0AA44TDT9_BACCE</name>
<evidence type="ECO:0000256" key="3">
    <source>
        <dbReference type="ARBA" id="ARBA00022679"/>
    </source>
</evidence>
<reference evidence="6 7" key="1">
    <citation type="submission" date="2017-09" db="EMBL/GenBank/DDBJ databases">
        <title>Large-scale bioinformatics analysis of Bacillus genomes uncovers conserved roles of natural products in bacterial physiology.</title>
        <authorList>
            <consortium name="Agbiome Team Llc"/>
            <person name="Bleich R.M."/>
            <person name="Grubbs K.J."/>
            <person name="Santa Maria K.C."/>
            <person name="Allen S.E."/>
            <person name="Farag S."/>
            <person name="Shank E.A."/>
            <person name="Bowers A."/>
        </authorList>
    </citation>
    <scope>NUCLEOTIDE SEQUENCE [LARGE SCALE GENOMIC DNA]</scope>
    <source>
        <strain evidence="6 7">AFS067272</strain>
    </source>
</reference>
<dbReference type="PANTHER" id="PTHR43630:SF1">
    <property type="entry name" value="POLY-BETA-1,6-N-ACETYL-D-GLUCOSAMINE SYNTHASE"/>
    <property type="match status" value="1"/>
</dbReference>
<evidence type="ECO:0000256" key="1">
    <source>
        <dbReference type="ARBA" id="ARBA00006739"/>
    </source>
</evidence>
<keyword evidence="4" id="KW-0175">Coiled coil</keyword>
<comment type="similarity">
    <text evidence="1">Belongs to the glycosyltransferase 2 family.</text>
</comment>
<dbReference type="Gene3D" id="3.90.550.10">
    <property type="entry name" value="Spore Coat Polysaccharide Biosynthesis Protein SpsA, Chain A"/>
    <property type="match status" value="1"/>
</dbReference>
<sequence>MDIKSIKKRLNTLQKLKDSLQQDMEIQKQVIEAEQQELRALKKGASIEKVQGKLSVKLAPISKPVQQKVAPQSTMTDEEKKAYIQYRDKNCDKTFFQEVKGMLEQIPESNGSKFYSQLNVNIGIIADEFLFNSFKGMANFTYITRENYKKYANDLDVFFVATTWKGLNLEWKGLGNPKIRKHRQDLFKIIDFYKSKGIKVVFYSKEDPVNYEYFIEVAKKCDYIFTTAEEVVADYKRDCKNDRVDVLSFGINPLYHNPVGIKKFEKRKEVLFAGSWYEKYPHRQIDTKMLFDGAIEAGEGLKIIDRNFELNLVRHFFPKEYIKYVSPSLDHGSLQKLHKLYDWSMNLNSVKYSPTMFANRVYELQALGNILLSNYSTAINNKFPNVFLVHEQNEVKDILHGFTEEERYRHQVYGIRTVMSNETTIHRLEQLFETIGFPYEKTKKNVAVVVKNSTNCIRKMFEQQTYPYKELILEKNFTDKVKQKYDMIAFFDENKEYGEFYLEDMINGFKYTNSDYITKDAYYEGKKLITGIEHDYVTTMNDKYRTIFWSELFTAEKLLKMNGKVELPNGYSIDHFELNSEKQKVNKQKNNKKYKLSVIVPSYNNGAHLLNKCFNSLKRSSMFKDMEIIIVDDGSTDDYTPTIGRYLEKQYDNVKTFFFTDGGSGSASRPRNKGFELSTTPYITYLDPDNEAINDGYAKLYEEIKTGQYDFVVGNMPRIANDVLNFDYYKTVMHFNKSDVIQGDMKQYLINTQFKAMSIQALVMKRELIADNSLKMVEGATGQDTLFFQELLLNAKKVKAINLGIHVYYAAVSGSAVNSISKKFFEKYLILEKERIKTFKEHGLFDAYLEKRFEYFFKNWYLEKLKKVSEEEALDSVKILTEIFDLYKDEVHLVEPVLIRFAELCKKKDYDMIVKEFVA</sequence>
<dbReference type="SUPFAM" id="SSF53448">
    <property type="entry name" value="Nucleotide-diphospho-sugar transferases"/>
    <property type="match status" value="1"/>
</dbReference>
<dbReference type="AlphaFoldDB" id="A0AA44TDT9"/>
<comment type="caution">
    <text evidence="6">The sequence shown here is derived from an EMBL/GenBank/DDBJ whole genome shotgun (WGS) entry which is preliminary data.</text>
</comment>
<gene>
    <name evidence="6" type="ORF">COK38_23795</name>
</gene>
<dbReference type="CDD" id="cd00761">
    <property type="entry name" value="Glyco_tranf_GTA_type"/>
    <property type="match status" value="1"/>
</dbReference>
<protein>
    <submittedName>
        <fullName evidence="6">Glycosyl transferase family 2</fullName>
    </submittedName>
</protein>
<keyword evidence="3 6" id="KW-0808">Transferase</keyword>